<dbReference type="InterPro" id="IPR016024">
    <property type="entry name" value="ARM-type_fold"/>
</dbReference>
<evidence type="ECO:0000256" key="1">
    <source>
        <dbReference type="ARBA" id="ARBA00004123"/>
    </source>
</evidence>
<organism evidence="7">
    <name type="scientific">Culex pipiens</name>
    <name type="common">House mosquito</name>
    <dbReference type="NCBI Taxonomy" id="7175"/>
    <lineage>
        <taxon>Eukaryota</taxon>
        <taxon>Metazoa</taxon>
        <taxon>Ecdysozoa</taxon>
        <taxon>Arthropoda</taxon>
        <taxon>Hexapoda</taxon>
        <taxon>Insecta</taxon>
        <taxon>Pterygota</taxon>
        <taxon>Neoptera</taxon>
        <taxon>Endopterygota</taxon>
        <taxon>Diptera</taxon>
        <taxon>Nematocera</taxon>
        <taxon>Culicoidea</taxon>
        <taxon>Culicidae</taxon>
        <taxon>Culicinae</taxon>
        <taxon>Culicini</taxon>
        <taxon>Culex</taxon>
        <taxon>Culex</taxon>
    </lineage>
</organism>
<dbReference type="InterPro" id="IPR006887">
    <property type="entry name" value="P4R3-like_central_dom"/>
</dbReference>
<feature type="compositionally biased region" description="Low complexity" evidence="4">
    <location>
        <begin position="969"/>
        <end position="981"/>
    </location>
</feature>
<evidence type="ECO:0000313" key="7">
    <source>
        <dbReference type="EMBL" id="CAG6485509.1"/>
    </source>
</evidence>
<evidence type="ECO:0000256" key="4">
    <source>
        <dbReference type="SAM" id="MobiDB-lite"/>
    </source>
</evidence>
<feature type="domain" description="Serine/threonine-protein phosphatase 4 regulatory subunit 3-like central" evidence="5">
    <location>
        <begin position="146"/>
        <end position="638"/>
    </location>
</feature>
<reference evidence="7" key="1">
    <citation type="submission" date="2021-05" db="EMBL/GenBank/DDBJ databases">
        <authorList>
            <person name="Alioto T."/>
            <person name="Alioto T."/>
            <person name="Gomez Garrido J."/>
        </authorList>
    </citation>
    <scope>NUCLEOTIDE SEQUENCE</scope>
</reference>
<proteinExistence type="inferred from homology"/>
<dbReference type="InterPro" id="IPR051137">
    <property type="entry name" value="PP4R3-like"/>
</dbReference>
<sequence>MTTDTRRRVKLYALNADRQWDDRGTGHVTSSYVDRVKGVSLLVHAENDGSMLLESKIHPDTIYHKQQDTLIVWSEGDNFDLALSFQEKAGCDEIWEKICQVQGKDPSVEITQDVVEESEDERFEDMSDSAPPIELPPCELSRLEDISEAIANGLTSQIRKDKLAQAIESENYIKKLLSLFHICEDLENHEGLHYLYEIFKNIFLLNKNALFEIMFAEDTIFDVVGCLEYDPTGNPPKQHRQYLKQLAKFREAIPIRNGDLLAKIHQTYRVQYIQDIVLPTPSVFEDNMLNTLSSFIFFNKVEIVTLIQEDEKFLDDLFTLLTDPTTSDAKRRDIILFLKEFCNFAQYLQPQSKETFYKTLISLGILPALEITLAINDKKTKAASIDILTTIVEYSPSIVRDYTLQQYNNSDTDEDQTLINIAIEQMLSDSEPELGGAVQLMGVLRILLDPENMLSSVNKSEKSDFLNFFYKHSIQTLTAPLLLNTLTDKPANEDYHTVQLLGLVLELLSFCVEHHTYHIKNCIINKDLLRRILVLMKSTHTFLVLGALRFLRKIIALKDDFYNRHIVKGNLFAPVVDAFIRNNGRYNLLESAILELFEFIKIEDIKSLYTYFVENFGKFFDDVQYVQTFKTLKNKYDQQQDRLKEKEKGGGGGGLDSVPSILRNSSRYRRDQRQLDEEEEIWFNEEEDFADSNSNNKAGSPELDTSLGKIFDKKSSDSSSPPPSAAATSVNGPKYSSSSTSSSSTSSSTNNNNNASSNTTTSPSSSPPHHLSQLNNNNNSADSISTDLNSNNSTSTNTATSSSSSSTSSASSSVGEVAVTSIHEALQQQQELLEASEANLNLTSSSSPSSSVTPSDALTTTTTETTSLFSASTTATTRDRSQSPPPSAVNSHDEETPATDDYEVTPAKDDGSCSPAVESLEAVADDVLETSKRLGLDAGTAEPAITSTSEASPEEEEAEEEVRQNCTADSNSNSSNGDISSVPTSAAGVALDAAPDVAEPTATAEVTGEMDGVTEEKVDEAAAPAAVNSLKKGLVDYEDNSDEEEDDDDDSDCPAQKKPRIA</sequence>
<evidence type="ECO:0000259" key="6">
    <source>
        <dbReference type="Pfam" id="PF22972"/>
    </source>
</evidence>
<dbReference type="PANTHER" id="PTHR23318:SF0">
    <property type="entry name" value="SERINE_THREONINE-PROTEIN PHOSPHATASE 4 REGULATORY SUBUNIT 3"/>
    <property type="match status" value="1"/>
</dbReference>
<feature type="domain" description="PP4R3 EVH1-like" evidence="6">
    <location>
        <begin position="6"/>
        <end position="102"/>
    </location>
</feature>
<dbReference type="Pfam" id="PF04802">
    <property type="entry name" value="PP4R3"/>
    <property type="match status" value="1"/>
</dbReference>
<dbReference type="GO" id="GO:0072542">
    <property type="term" value="F:protein phosphatase activator activity"/>
    <property type="evidence" value="ECO:0007669"/>
    <property type="project" value="TreeGrafter"/>
</dbReference>
<dbReference type="GO" id="GO:0006974">
    <property type="term" value="P:DNA damage response"/>
    <property type="evidence" value="ECO:0007669"/>
    <property type="project" value="TreeGrafter"/>
</dbReference>
<dbReference type="GO" id="GO:0030289">
    <property type="term" value="C:protein phosphatase 4 complex"/>
    <property type="evidence" value="ECO:0007669"/>
    <property type="project" value="TreeGrafter"/>
</dbReference>
<accession>A0A8D8C3M9</accession>
<keyword evidence="3" id="KW-0539">Nucleus</keyword>
<feature type="compositionally biased region" description="Acidic residues" evidence="4">
    <location>
        <begin position="676"/>
        <end position="690"/>
    </location>
</feature>
<evidence type="ECO:0000259" key="5">
    <source>
        <dbReference type="Pfam" id="PF04802"/>
    </source>
</evidence>
<dbReference type="PANTHER" id="PTHR23318">
    <property type="entry name" value="ATP SYNTHASE GAMMA-RELATED"/>
    <property type="match status" value="1"/>
</dbReference>
<feature type="compositionally biased region" description="Acidic residues" evidence="4">
    <location>
        <begin position="1036"/>
        <end position="1052"/>
    </location>
</feature>
<feature type="compositionally biased region" description="Low complexity" evidence="4">
    <location>
        <begin position="841"/>
        <end position="876"/>
    </location>
</feature>
<protein>
    <submittedName>
        <fullName evidence="7">Serine/threonine-protein phosphatase 4 regulatory subunit 3</fullName>
    </submittedName>
</protein>
<dbReference type="GO" id="GO:0005654">
    <property type="term" value="C:nucleoplasm"/>
    <property type="evidence" value="ECO:0007669"/>
    <property type="project" value="TreeGrafter"/>
</dbReference>
<feature type="compositionally biased region" description="Low complexity" evidence="4">
    <location>
        <begin position="789"/>
        <end position="811"/>
    </location>
</feature>
<dbReference type="SUPFAM" id="SSF48371">
    <property type="entry name" value="ARM repeat"/>
    <property type="match status" value="1"/>
</dbReference>
<dbReference type="EMBL" id="HBUE01101394">
    <property type="protein sequence ID" value="CAG6485509.1"/>
    <property type="molecule type" value="Transcribed_RNA"/>
</dbReference>
<feature type="compositionally biased region" description="Low complexity" evidence="4">
    <location>
        <begin position="736"/>
        <end position="768"/>
    </location>
</feature>
<dbReference type="InterPro" id="IPR055236">
    <property type="entry name" value="EVH1_PP4R3"/>
</dbReference>
<dbReference type="Pfam" id="PF22972">
    <property type="entry name" value="EVH1_PP4R3"/>
    <property type="match status" value="1"/>
</dbReference>
<evidence type="ECO:0000256" key="3">
    <source>
        <dbReference type="ARBA" id="ARBA00023242"/>
    </source>
</evidence>
<feature type="region of interest" description="Disordered" evidence="4">
    <location>
        <begin position="841"/>
        <end position="1062"/>
    </location>
</feature>
<dbReference type="Gene3D" id="2.30.29.30">
    <property type="entry name" value="Pleckstrin-homology domain (PH domain)/Phosphotyrosine-binding domain (PTB)"/>
    <property type="match status" value="1"/>
</dbReference>
<evidence type="ECO:0000256" key="2">
    <source>
        <dbReference type="ARBA" id="ARBA00008809"/>
    </source>
</evidence>
<dbReference type="AlphaFoldDB" id="A0A8D8C3M9"/>
<feature type="compositionally biased region" description="Basic and acidic residues" evidence="4">
    <location>
        <begin position="640"/>
        <end position="649"/>
    </location>
</feature>
<dbReference type="SUPFAM" id="SSF50729">
    <property type="entry name" value="PH domain-like"/>
    <property type="match status" value="1"/>
</dbReference>
<comment type="subcellular location">
    <subcellularLocation>
        <location evidence="1">Nucleus</location>
    </subcellularLocation>
</comment>
<name>A0A8D8C3M9_CULPI</name>
<dbReference type="InterPro" id="IPR011993">
    <property type="entry name" value="PH-like_dom_sf"/>
</dbReference>
<feature type="region of interest" description="Disordered" evidence="4">
    <location>
        <begin position="640"/>
        <end position="811"/>
    </location>
</feature>
<dbReference type="FunFam" id="2.30.29.30:FF:000051">
    <property type="entry name" value="Serine/threonine-protein phosphatase 4 regulatory subunit 3B"/>
    <property type="match status" value="1"/>
</dbReference>
<comment type="similarity">
    <text evidence="2">Belongs to the SMEK family.</text>
</comment>